<dbReference type="EMBL" id="KZ678458">
    <property type="protein sequence ID" value="PSR83587.1"/>
    <property type="molecule type" value="Genomic_DNA"/>
</dbReference>
<reference evidence="2 3" key="1">
    <citation type="journal article" date="2018" name="Mycol. Prog.">
        <title>Coniella lustricola, a new species from submerged detritus.</title>
        <authorList>
            <person name="Raudabaugh D.B."/>
            <person name="Iturriaga T."/>
            <person name="Carver A."/>
            <person name="Mondo S."/>
            <person name="Pangilinan J."/>
            <person name="Lipzen A."/>
            <person name="He G."/>
            <person name="Amirebrahimi M."/>
            <person name="Grigoriev I.V."/>
            <person name="Miller A.N."/>
        </authorList>
    </citation>
    <scope>NUCLEOTIDE SEQUENCE [LARGE SCALE GENOMIC DNA]</scope>
    <source>
        <strain evidence="2 3">B22-T-1</strain>
    </source>
</reference>
<keyword evidence="3" id="KW-1185">Reference proteome</keyword>
<name>A0A2T3A667_9PEZI</name>
<dbReference type="Proteomes" id="UP000241462">
    <property type="component" value="Unassembled WGS sequence"/>
</dbReference>
<evidence type="ECO:0000313" key="2">
    <source>
        <dbReference type="EMBL" id="PSR83587.1"/>
    </source>
</evidence>
<dbReference type="AlphaFoldDB" id="A0A2T3A667"/>
<protein>
    <submittedName>
        <fullName evidence="2">Uncharacterized protein</fullName>
    </submittedName>
</protein>
<evidence type="ECO:0000256" key="1">
    <source>
        <dbReference type="SAM" id="MobiDB-lite"/>
    </source>
</evidence>
<organism evidence="2 3">
    <name type="scientific">Coniella lustricola</name>
    <dbReference type="NCBI Taxonomy" id="2025994"/>
    <lineage>
        <taxon>Eukaryota</taxon>
        <taxon>Fungi</taxon>
        <taxon>Dikarya</taxon>
        <taxon>Ascomycota</taxon>
        <taxon>Pezizomycotina</taxon>
        <taxon>Sordariomycetes</taxon>
        <taxon>Sordariomycetidae</taxon>
        <taxon>Diaporthales</taxon>
        <taxon>Schizoparmaceae</taxon>
        <taxon>Coniella</taxon>
    </lineage>
</organism>
<accession>A0A2T3A667</accession>
<feature type="region of interest" description="Disordered" evidence="1">
    <location>
        <begin position="42"/>
        <end position="65"/>
    </location>
</feature>
<sequence length="216" mass="24062">MSEMTDPIAWAAVRMGGRGLSRLTEPGRVRRWMREEAPLTRTTTMTTTKATRREMSKRTMARLSRTRQEEHDRVCGRLECWLLCASQPEGKRTRRRDANGAHHSTNRPHTRPSHSQWPKSQARVLMMLLPCCCRQATSQPPAMTETRVRGPARYKETLACPAMPYRSGGGGTVAASGLRGRFGGEQACAGLRPRPARPPKVPLVGWAWKQSSTAGA</sequence>
<proteinExistence type="predicted"/>
<gene>
    <name evidence="2" type="ORF">BD289DRAFT_280439</name>
</gene>
<evidence type="ECO:0000313" key="3">
    <source>
        <dbReference type="Proteomes" id="UP000241462"/>
    </source>
</evidence>
<feature type="region of interest" description="Disordered" evidence="1">
    <location>
        <begin position="91"/>
        <end position="119"/>
    </location>
</feature>
<dbReference type="InParanoid" id="A0A2T3A667"/>